<evidence type="ECO:0000256" key="4">
    <source>
        <dbReference type="SAM" id="Phobius"/>
    </source>
</evidence>
<evidence type="ECO:0000256" key="3">
    <source>
        <dbReference type="SAM" id="MobiDB-lite"/>
    </source>
</evidence>
<feature type="transmembrane region" description="Helical" evidence="4">
    <location>
        <begin position="187"/>
        <end position="206"/>
    </location>
</feature>
<comment type="similarity">
    <text evidence="2">Belongs to the CDP-alcohol phosphatidyltransferase class-I family.</text>
</comment>
<comment type="caution">
    <text evidence="5">The sequence shown here is derived from an EMBL/GenBank/DDBJ whole genome shotgun (WGS) entry which is preliminary data.</text>
</comment>
<dbReference type="AlphaFoldDB" id="A0A927NAK5"/>
<name>A0A927NAK5_9ACTN</name>
<dbReference type="InterPro" id="IPR043130">
    <property type="entry name" value="CDP-OH_PTrfase_TM_dom"/>
</dbReference>
<dbReference type="Gene3D" id="1.20.120.1760">
    <property type="match status" value="1"/>
</dbReference>
<feature type="compositionally biased region" description="Basic and acidic residues" evidence="3">
    <location>
        <begin position="260"/>
        <end position="270"/>
    </location>
</feature>
<evidence type="ECO:0000313" key="5">
    <source>
        <dbReference type="EMBL" id="MBE1611967.1"/>
    </source>
</evidence>
<evidence type="ECO:0000256" key="2">
    <source>
        <dbReference type="RuleBase" id="RU003750"/>
    </source>
</evidence>
<dbReference type="Proteomes" id="UP000638648">
    <property type="component" value="Unassembled WGS sequence"/>
</dbReference>
<dbReference type="InterPro" id="IPR048254">
    <property type="entry name" value="CDP_ALCOHOL_P_TRANSF_CS"/>
</dbReference>
<feature type="transmembrane region" description="Helical" evidence="4">
    <location>
        <begin position="212"/>
        <end position="235"/>
    </location>
</feature>
<feature type="transmembrane region" description="Helical" evidence="4">
    <location>
        <begin position="121"/>
        <end position="139"/>
    </location>
</feature>
<dbReference type="GO" id="GO:0016780">
    <property type="term" value="F:phosphotransferase activity, for other substituted phosphate groups"/>
    <property type="evidence" value="ECO:0007669"/>
    <property type="project" value="InterPro"/>
</dbReference>
<keyword evidence="4" id="KW-0812">Transmembrane</keyword>
<gene>
    <name evidence="5" type="ORF">HEB94_008815</name>
</gene>
<reference evidence="5" key="1">
    <citation type="submission" date="2020-10" db="EMBL/GenBank/DDBJ databases">
        <title>Sequencing the genomes of 1000 actinobacteria strains.</title>
        <authorList>
            <person name="Klenk H.-P."/>
        </authorList>
    </citation>
    <scope>NUCLEOTIDE SEQUENCE</scope>
    <source>
        <strain evidence="5">DSM 45354</strain>
    </source>
</reference>
<feature type="region of interest" description="Disordered" evidence="3">
    <location>
        <begin position="251"/>
        <end position="270"/>
    </location>
</feature>
<accession>A0A927NAK5</accession>
<organism evidence="5 6">
    <name type="scientific">Actinopolymorpha pittospori</name>
    <dbReference type="NCBI Taxonomy" id="648752"/>
    <lineage>
        <taxon>Bacteria</taxon>
        <taxon>Bacillati</taxon>
        <taxon>Actinomycetota</taxon>
        <taxon>Actinomycetes</taxon>
        <taxon>Propionibacteriales</taxon>
        <taxon>Actinopolymorphaceae</taxon>
        <taxon>Actinopolymorpha</taxon>
    </lineage>
</organism>
<proteinExistence type="inferred from homology"/>
<protein>
    <submittedName>
        <fullName evidence="5">Phosphatidylglycerophosphate synthase</fullName>
    </submittedName>
</protein>
<dbReference type="GO" id="GO:0016020">
    <property type="term" value="C:membrane"/>
    <property type="evidence" value="ECO:0007669"/>
    <property type="project" value="InterPro"/>
</dbReference>
<keyword evidence="4" id="KW-0472">Membrane</keyword>
<feature type="transmembrane region" description="Helical" evidence="4">
    <location>
        <begin position="90"/>
        <end position="115"/>
    </location>
</feature>
<dbReference type="InterPro" id="IPR000462">
    <property type="entry name" value="CDP-OH_P_trans"/>
</dbReference>
<evidence type="ECO:0000256" key="1">
    <source>
        <dbReference type="ARBA" id="ARBA00022679"/>
    </source>
</evidence>
<dbReference type="EMBL" id="JADBEM010000001">
    <property type="protein sequence ID" value="MBE1611967.1"/>
    <property type="molecule type" value="Genomic_DNA"/>
</dbReference>
<keyword evidence="1 2" id="KW-0808">Transferase</keyword>
<keyword evidence="4" id="KW-1133">Transmembrane helix</keyword>
<feature type="transmembrane region" description="Helical" evidence="4">
    <location>
        <begin position="44"/>
        <end position="69"/>
    </location>
</feature>
<dbReference type="GO" id="GO:0008654">
    <property type="term" value="P:phospholipid biosynthetic process"/>
    <property type="evidence" value="ECO:0007669"/>
    <property type="project" value="InterPro"/>
</dbReference>
<sequence length="270" mass="28404">MSVVPTGRKPMEAIWTRLVIEPVAGRVIRLLVPWSAATPNRVTVVAGLLALCSATAFGTGHLVVGAIVFQIRFLVDCLDGRLARIRGTATAWGGALDLIADVVGITLNYAALATYLVAADAAPPLLLSAVIASNGVYVWTLSQRKSIPGGDQHDWSREAVADTGGGGSPRARLVRFMARHGMVPTPYAVEIEACALTLAPLTVLLMPAGQTYTIAVAGLWLASVFYVVASALNVYRTWRLTSAIDLAGVGGRDPAPAGRSGEKVTPHRSR</sequence>
<evidence type="ECO:0000313" key="6">
    <source>
        <dbReference type="Proteomes" id="UP000638648"/>
    </source>
</evidence>
<keyword evidence="6" id="KW-1185">Reference proteome</keyword>
<dbReference type="RefSeq" id="WP_192755098.1">
    <property type="nucleotide sequence ID" value="NZ_BAABJL010000176.1"/>
</dbReference>
<dbReference type="PROSITE" id="PS00379">
    <property type="entry name" value="CDP_ALCOHOL_P_TRANSF"/>
    <property type="match status" value="1"/>
</dbReference>
<dbReference type="Pfam" id="PF01066">
    <property type="entry name" value="CDP-OH_P_transf"/>
    <property type="match status" value="1"/>
</dbReference>